<dbReference type="GO" id="GO:0005886">
    <property type="term" value="C:plasma membrane"/>
    <property type="evidence" value="ECO:0007669"/>
    <property type="project" value="UniProtKB-SubCell"/>
</dbReference>
<feature type="transmembrane region" description="Helical" evidence="7">
    <location>
        <begin position="76"/>
        <end position="100"/>
    </location>
</feature>
<dbReference type="PANTHER" id="PTHR43663:SF2">
    <property type="entry name" value="CHROMATE TRANSPORT PROTEIN-RELATED"/>
    <property type="match status" value="1"/>
</dbReference>
<dbReference type="PANTHER" id="PTHR43663">
    <property type="entry name" value="CHROMATE TRANSPORT PROTEIN-RELATED"/>
    <property type="match status" value="1"/>
</dbReference>
<accession>A0A9D9HD62</accession>
<evidence type="ECO:0000313" key="9">
    <source>
        <dbReference type="Proteomes" id="UP000823637"/>
    </source>
</evidence>
<evidence type="ECO:0000256" key="7">
    <source>
        <dbReference type="SAM" id="Phobius"/>
    </source>
</evidence>
<comment type="subcellular location">
    <subcellularLocation>
        <location evidence="1">Cell membrane</location>
        <topology evidence="1">Multi-pass membrane protein</topology>
    </subcellularLocation>
</comment>
<dbReference type="Proteomes" id="UP000823637">
    <property type="component" value="Unassembled WGS sequence"/>
</dbReference>
<reference evidence="8" key="1">
    <citation type="submission" date="2020-10" db="EMBL/GenBank/DDBJ databases">
        <authorList>
            <person name="Gilroy R."/>
        </authorList>
    </citation>
    <scope>NUCLEOTIDE SEQUENCE</scope>
    <source>
        <strain evidence="8">D3-1215</strain>
    </source>
</reference>
<evidence type="ECO:0000256" key="2">
    <source>
        <dbReference type="ARBA" id="ARBA00005262"/>
    </source>
</evidence>
<dbReference type="InterPro" id="IPR052518">
    <property type="entry name" value="CHR_Transporter"/>
</dbReference>
<keyword evidence="5 7" id="KW-1133">Transmembrane helix</keyword>
<evidence type="ECO:0000256" key="1">
    <source>
        <dbReference type="ARBA" id="ARBA00004651"/>
    </source>
</evidence>
<keyword evidence="3" id="KW-1003">Cell membrane</keyword>
<protein>
    <submittedName>
        <fullName evidence="8">Chromate transporter</fullName>
    </submittedName>
</protein>
<evidence type="ECO:0000256" key="3">
    <source>
        <dbReference type="ARBA" id="ARBA00022475"/>
    </source>
</evidence>
<evidence type="ECO:0000256" key="5">
    <source>
        <dbReference type="ARBA" id="ARBA00022989"/>
    </source>
</evidence>
<dbReference type="Pfam" id="PF02417">
    <property type="entry name" value="Chromate_transp"/>
    <property type="match status" value="1"/>
</dbReference>
<feature type="transmembrane region" description="Helical" evidence="7">
    <location>
        <begin position="6"/>
        <end position="27"/>
    </location>
</feature>
<feature type="transmembrane region" description="Helical" evidence="7">
    <location>
        <begin position="47"/>
        <end position="70"/>
    </location>
</feature>
<evidence type="ECO:0000256" key="6">
    <source>
        <dbReference type="ARBA" id="ARBA00023136"/>
    </source>
</evidence>
<dbReference type="EMBL" id="JADIMR010000033">
    <property type="protein sequence ID" value="MBO8446549.1"/>
    <property type="molecule type" value="Genomic_DNA"/>
</dbReference>
<comment type="caution">
    <text evidence="8">The sequence shown here is derived from an EMBL/GenBank/DDBJ whole genome shotgun (WGS) entry which is preliminary data.</text>
</comment>
<organism evidence="8 9">
    <name type="scientific">Candidatus Enterocola intestinipullorum</name>
    <dbReference type="NCBI Taxonomy" id="2840783"/>
    <lineage>
        <taxon>Bacteria</taxon>
        <taxon>Pseudomonadati</taxon>
        <taxon>Bacteroidota</taxon>
        <taxon>Bacteroidia</taxon>
        <taxon>Bacteroidales</taxon>
        <taxon>Candidatus Enterocola</taxon>
    </lineage>
</organism>
<dbReference type="InterPro" id="IPR003370">
    <property type="entry name" value="Chromate_transpt"/>
</dbReference>
<dbReference type="AlphaFoldDB" id="A0A9D9HD62"/>
<proteinExistence type="inferred from homology"/>
<keyword evidence="6 7" id="KW-0472">Membrane</keyword>
<feature type="transmembrane region" description="Helical" evidence="7">
    <location>
        <begin position="142"/>
        <end position="175"/>
    </location>
</feature>
<evidence type="ECO:0000256" key="4">
    <source>
        <dbReference type="ARBA" id="ARBA00022692"/>
    </source>
</evidence>
<reference evidence="8" key="2">
    <citation type="journal article" date="2021" name="PeerJ">
        <title>Extensive microbial diversity within the chicken gut microbiome revealed by metagenomics and culture.</title>
        <authorList>
            <person name="Gilroy R."/>
            <person name="Ravi A."/>
            <person name="Getino M."/>
            <person name="Pursley I."/>
            <person name="Horton D.L."/>
            <person name="Alikhan N.F."/>
            <person name="Baker D."/>
            <person name="Gharbi K."/>
            <person name="Hall N."/>
            <person name="Watson M."/>
            <person name="Adriaenssens E.M."/>
            <person name="Foster-Nyarko E."/>
            <person name="Jarju S."/>
            <person name="Secka A."/>
            <person name="Antonio M."/>
            <person name="Oren A."/>
            <person name="Chaudhuri R.R."/>
            <person name="La Ragione R."/>
            <person name="Hildebrand F."/>
            <person name="Pallen M.J."/>
        </authorList>
    </citation>
    <scope>NUCLEOTIDE SEQUENCE</scope>
    <source>
        <strain evidence="8">D3-1215</strain>
    </source>
</reference>
<gene>
    <name evidence="8" type="ORF">IAC32_02235</name>
</gene>
<sequence length="184" mass="20073">MLKSLFDIFATFFKIGLFTFGGGYAMLPMIEADVVDKKHWMEKNEFVDMLAIVQSVPGAIAINTSIYVGYKHGGFIGALAAILGTVLPSFIIILLIAMVFTDIQDNPTVEKVFKGMRPAVVALIAAPLIRMGKSAGITVKTFWIPVAAALLVWLAGVSPVYIIIGAIILGIAWNLIKEKREFKR</sequence>
<keyword evidence="4 7" id="KW-0812">Transmembrane</keyword>
<dbReference type="GO" id="GO:0015109">
    <property type="term" value="F:chromate transmembrane transporter activity"/>
    <property type="evidence" value="ECO:0007669"/>
    <property type="project" value="InterPro"/>
</dbReference>
<evidence type="ECO:0000313" key="8">
    <source>
        <dbReference type="EMBL" id="MBO8446549.1"/>
    </source>
</evidence>
<comment type="similarity">
    <text evidence="2">Belongs to the chromate ion transporter (CHR) (TC 2.A.51) family.</text>
</comment>
<name>A0A9D9HD62_9BACT</name>